<evidence type="ECO:0000313" key="3">
    <source>
        <dbReference type="Proteomes" id="UP000238322"/>
    </source>
</evidence>
<sequence>MLRSLLAIFVLAVGVLLLGTAPLRAADKVFQAGAATSNITPPLGELIVGNWVPVPAQHIHDELFARCLVLDDGATKLAIVLCDNVGIPQQVFDEAKAKVEEATGIPASHQLMAATHTHSATTARGKSKMLAQAELTDYQKFIVQRIADGVRRATNQLEPAMIGWGSAEEPSEVFNRRWYMKDSAHTTNPFGGVDRVRMNPPRGSAALDRPAGPTDPEVSFITVQSTEGKPIALLANYSLHYVGGVPNGEVSGDYFAYFGKFIEEKLGAGDQSPAFVGMLSNGTSGDVNNINFQDKNPKRYGPYEKMQEVADKVATKVAAANEKITFHEWVPLAAAATALPLQVRKPTKEMKKHFAAVKAKAEGEPTQHRREMIYAERIDNLKDAPDSVDVPLQVLRIGDLGITAIPFETFTETGLEIKSRSPFKDAFTIELANGSFGYLPTPEQHRLGGYETWLGTNYVEEKATVKIVDTLMKLSDSLQ</sequence>
<evidence type="ECO:0000313" key="2">
    <source>
        <dbReference type="EMBL" id="PQO37234.1"/>
    </source>
</evidence>
<dbReference type="InterPro" id="IPR031329">
    <property type="entry name" value="NEUT/ALK_ceramidase_N"/>
</dbReference>
<dbReference type="OrthoDB" id="9790058at2"/>
<accession>A0A2S8FZC5</accession>
<name>A0A2S8FZC5_9BACT</name>
<dbReference type="EMBL" id="PUHY01000005">
    <property type="protein sequence ID" value="PQO37234.1"/>
    <property type="molecule type" value="Genomic_DNA"/>
</dbReference>
<gene>
    <name evidence="2" type="ORF">C5Y83_04605</name>
</gene>
<comment type="caution">
    <text evidence="2">The sequence shown here is derived from an EMBL/GenBank/DDBJ whole genome shotgun (WGS) entry which is preliminary data.</text>
</comment>
<reference evidence="2 3" key="1">
    <citation type="submission" date="2018-02" db="EMBL/GenBank/DDBJ databases">
        <title>Comparative genomes isolates from brazilian mangrove.</title>
        <authorList>
            <person name="Araujo J.E."/>
            <person name="Taketani R.G."/>
            <person name="Silva M.C.P."/>
            <person name="Loureco M.V."/>
            <person name="Andreote F.D."/>
        </authorList>
    </citation>
    <scope>NUCLEOTIDE SEQUENCE [LARGE SCALE GENOMIC DNA]</scope>
    <source>
        <strain evidence="2 3">Hex-1 MGV</strain>
    </source>
</reference>
<feature type="domain" description="Neutral/alkaline non-lysosomal ceramidase N-terminal" evidence="1">
    <location>
        <begin position="32"/>
        <end position="288"/>
    </location>
</feature>
<dbReference type="Pfam" id="PF04734">
    <property type="entry name" value="Ceramidase_alk"/>
    <property type="match status" value="1"/>
</dbReference>
<organism evidence="2 3">
    <name type="scientific">Blastopirellula marina</name>
    <dbReference type="NCBI Taxonomy" id="124"/>
    <lineage>
        <taxon>Bacteria</taxon>
        <taxon>Pseudomonadati</taxon>
        <taxon>Planctomycetota</taxon>
        <taxon>Planctomycetia</taxon>
        <taxon>Pirellulales</taxon>
        <taxon>Pirellulaceae</taxon>
        <taxon>Blastopirellula</taxon>
    </lineage>
</organism>
<dbReference type="RefSeq" id="WP_105328485.1">
    <property type="nucleotide sequence ID" value="NZ_PUHY01000005.1"/>
</dbReference>
<dbReference type="Proteomes" id="UP000238322">
    <property type="component" value="Unassembled WGS sequence"/>
</dbReference>
<proteinExistence type="predicted"/>
<protein>
    <recommendedName>
        <fullName evidence="1">Neutral/alkaline non-lysosomal ceramidase N-terminal domain-containing protein</fullName>
    </recommendedName>
</protein>
<dbReference type="AlphaFoldDB" id="A0A2S8FZC5"/>
<evidence type="ECO:0000259" key="1">
    <source>
        <dbReference type="Pfam" id="PF04734"/>
    </source>
</evidence>